<dbReference type="BioCyc" id="ESIR657319:G136K-1115-MONOMER"/>
<evidence type="ECO:0000313" key="2">
    <source>
        <dbReference type="Proteomes" id="UP000008803"/>
    </source>
</evidence>
<reference evidence="1 2" key="1">
    <citation type="submission" date="2010-03" db="EMBL/GenBank/DDBJ databases">
        <title>The genome sequence of Eubacterium siraeum 70/3.</title>
        <authorList>
            <consortium name="metaHIT consortium -- http://www.metahit.eu/"/>
            <person name="Pajon A."/>
            <person name="Turner K."/>
            <person name="Parkhill J."/>
            <person name="Duncan S."/>
            <person name="Flint H."/>
        </authorList>
    </citation>
    <scope>NUCLEOTIDE SEQUENCE [LARGE SCALE GENOMIC DNA]</scope>
    <source>
        <strain evidence="1 2">70/3</strain>
    </source>
</reference>
<evidence type="ECO:0000313" key="1">
    <source>
        <dbReference type="EMBL" id="CBK96473.1"/>
    </source>
</evidence>
<organism evidence="1 2">
    <name type="scientific">[Eubacterium] siraeum 70/3</name>
    <dbReference type="NCBI Taxonomy" id="657319"/>
    <lineage>
        <taxon>Bacteria</taxon>
        <taxon>Bacillati</taxon>
        <taxon>Bacillota</taxon>
        <taxon>Clostridia</taxon>
        <taxon>Eubacteriales</taxon>
        <taxon>Oscillospiraceae</taxon>
        <taxon>Oscillospiraceae incertae sedis</taxon>
    </lineage>
</organism>
<name>D4JTQ4_9FIRM</name>
<dbReference type="Proteomes" id="UP000008803">
    <property type="component" value="Chromosome"/>
</dbReference>
<dbReference type="HOGENOM" id="CLU_2000487_0_0_9"/>
<protein>
    <submittedName>
        <fullName evidence="1">Uncharacterized protein</fullName>
    </submittedName>
</protein>
<gene>
    <name evidence="1" type="ORF">EUS_13200</name>
</gene>
<dbReference type="EMBL" id="FP929044">
    <property type="protein sequence ID" value="CBK96473.1"/>
    <property type="molecule type" value="Genomic_DNA"/>
</dbReference>
<dbReference type="PATRIC" id="fig|657319.3.peg.1615"/>
<dbReference type="KEGG" id="esu:EUS_13200"/>
<dbReference type="AlphaFoldDB" id="D4JTQ4"/>
<accession>D4JTQ4</accession>
<proteinExistence type="predicted"/>
<reference evidence="1 2" key="2">
    <citation type="submission" date="2010-03" db="EMBL/GenBank/DDBJ databases">
        <authorList>
            <person name="Pajon A."/>
        </authorList>
    </citation>
    <scope>NUCLEOTIDE SEQUENCE [LARGE SCALE GENOMIC DNA]</scope>
    <source>
        <strain evidence="1 2">70/3</strain>
    </source>
</reference>
<sequence>MQRDRIGVEMKNNYYCRAWYKGKKRKALEQAVSLLKQFDWCDCNDLSKDKQNAAKEILNKLSVIMTVTPYDKKNAEVIEEIRYIEILMRAFKYLLQKDYWNCCHELSDLFELEPVFQPHIAYATQKLLEMAVN</sequence>